<comment type="caution">
    <text evidence="3">The sequence shown here is derived from an EMBL/GenBank/DDBJ whole genome shotgun (WGS) entry which is preliminary data.</text>
</comment>
<name>A0AAE0AAX5_9ROSI</name>
<feature type="region of interest" description="Disordered" evidence="1">
    <location>
        <begin position="59"/>
        <end position="87"/>
    </location>
</feature>
<organism evidence="3 4">
    <name type="scientific">Dipteronia sinensis</name>
    <dbReference type="NCBI Taxonomy" id="43782"/>
    <lineage>
        <taxon>Eukaryota</taxon>
        <taxon>Viridiplantae</taxon>
        <taxon>Streptophyta</taxon>
        <taxon>Embryophyta</taxon>
        <taxon>Tracheophyta</taxon>
        <taxon>Spermatophyta</taxon>
        <taxon>Magnoliopsida</taxon>
        <taxon>eudicotyledons</taxon>
        <taxon>Gunneridae</taxon>
        <taxon>Pentapetalae</taxon>
        <taxon>rosids</taxon>
        <taxon>malvids</taxon>
        <taxon>Sapindales</taxon>
        <taxon>Sapindaceae</taxon>
        <taxon>Hippocastanoideae</taxon>
        <taxon>Acereae</taxon>
        <taxon>Dipteronia</taxon>
    </lineage>
</organism>
<feature type="chain" id="PRO_5041949063" evidence="2">
    <location>
        <begin position="25"/>
        <end position="87"/>
    </location>
</feature>
<evidence type="ECO:0000256" key="2">
    <source>
        <dbReference type="SAM" id="SignalP"/>
    </source>
</evidence>
<accession>A0AAE0AAX5</accession>
<evidence type="ECO:0000313" key="4">
    <source>
        <dbReference type="Proteomes" id="UP001281410"/>
    </source>
</evidence>
<keyword evidence="2" id="KW-0732">Signal</keyword>
<gene>
    <name evidence="3" type="ORF">Dsin_021053</name>
</gene>
<reference evidence="3" key="1">
    <citation type="journal article" date="2023" name="Plant J.">
        <title>Genome sequences and population genomics provide insights into the demographic history, inbreeding, and mutation load of two 'living fossil' tree species of Dipteronia.</title>
        <authorList>
            <person name="Feng Y."/>
            <person name="Comes H.P."/>
            <person name="Chen J."/>
            <person name="Zhu S."/>
            <person name="Lu R."/>
            <person name="Zhang X."/>
            <person name="Li P."/>
            <person name="Qiu J."/>
            <person name="Olsen K.M."/>
            <person name="Qiu Y."/>
        </authorList>
    </citation>
    <scope>NUCLEOTIDE SEQUENCE</scope>
    <source>
        <strain evidence="3">NBL</strain>
    </source>
</reference>
<sequence length="87" mass="9748">MATVRFYACLVLVLVLLSLSWSDARRLNPNDKRDGRNLSRLIRLLGEDAMEVLKIRAGDGSRKKSLVDPSKRVSPGGPDPKHHSIRQ</sequence>
<feature type="compositionally biased region" description="Basic and acidic residues" evidence="1">
    <location>
        <begin position="59"/>
        <end position="71"/>
    </location>
</feature>
<dbReference type="AlphaFoldDB" id="A0AAE0AAX5"/>
<keyword evidence="4" id="KW-1185">Reference proteome</keyword>
<feature type="signal peptide" evidence="2">
    <location>
        <begin position="1"/>
        <end position="24"/>
    </location>
</feature>
<proteinExistence type="predicted"/>
<protein>
    <submittedName>
        <fullName evidence="3">Uncharacterized protein</fullName>
    </submittedName>
</protein>
<dbReference type="EMBL" id="JANJYJ010000006">
    <property type="protein sequence ID" value="KAK3207007.1"/>
    <property type="molecule type" value="Genomic_DNA"/>
</dbReference>
<dbReference type="Proteomes" id="UP001281410">
    <property type="component" value="Unassembled WGS sequence"/>
</dbReference>
<evidence type="ECO:0000256" key="1">
    <source>
        <dbReference type="SAM" id="MobiDB-lite"/>
    </source>
</evidence>
<evidence type="ECO:0000313" key="3">
    <source>
        <dbReference type="EMBL" id="KAK3207007.1"/>
    </source>
</evidence>